<comment type="caution">
    <text evidence="2">The sequence shown here is derived from an EMBL/GenBank/DDBJ whole genome shotgun (WGS) entry which is preliminary data.</text>
</comment>
<feature type="region of interest" description="Disordered" evidence="1">
    <location>
        <begin position="1047"/>
        <end position="1090"/>
    </location>
</feature>
<feature type="region of interest" description="Disordered" evidence="1">
    <location>
        <begin position="619"/>
        <end position="647"/>
    </location>
</feature>
<feature type="compositionally biased region" description="Polar residues" evidence="1">
    <location>
        <begin position="1053"/>
        <end position="1062"/>
    </location>
</feature>
<gene>
    <name evidence="2" type="ORF">FHU31_005920</name>
</gene>
<dbReference type="Proteomes" id="UP000547444">
    <property type="component" value="Unassembled WGS sequence"/>
</dbReference>
<feature type="region of interest" description="Disordered" evidence="1">
    <location>
        <begin position="1132"/>
        <end position="1196"/>
    </location>
</feature>
<dbReference type="InterPro" id="IPR023346">
    <property type="entry name" value="Lysozyme-like_dom_sf"/>
</dbReference>
<protein>
    <submittedName>
        <fullName evidence="2">Chemotaxis regulatin CheY-phosphate phosphatase CheZ</fullName>
    </submittedName>
</protein>
<dbReference type="RefSeq" id="WP_167164581.1">
    <property type="nucleotide sequence ID" value="NZ_JAANOW010000005.1"/>
</dbReference>
<dbReference type="EMBL" id="JAANOW010000005">
    <property type="protein sequence ID" value="NIH98896.1"/>
    <property type="molecule type" value="Genomic_DNA"/>
</dbReference>
<evidence type="ECO:0000313" key="3">
    <source>
        <dbReference type="Proteomes" id="UP000547444"/>
    </source>
</evidence>
<dbReference type="SUPFAM" id="SSF53955">
    <property type="entry name" value="Lysozyme-like"/>
    <property type="match status" value="1"/>
</dbReference>
<evidence type="ECO:0000313" key="2">
    <source>
        <dbReference type="EMBL" id="NIH98896.1"/>
    </source>
</evidence>
<proteinExistence type="predicted"/>
<accession>A0A7X5U5N6</accession>
<name>A0A7X5U5N6_9MYCO</name>
<organism evidence="2 3">
    <name type="scientific">Mycolicibacterium fluoranthenivorans</name>
    <dbReference type="NCBI Taxonomy" id="258505"/>
    <lineage>
        <taxon>Bacteria</taxon>
        <taxon>Bacillati</taxon>
        <taxon>Actinomycetota</taxon>
        <taxon>Actinomycetes</taxon>
        <taxon>Mycobacteriales</taxon>
        <taxon>Mycobacteriaceae</taxon>
        <taxon>Mycolicibacterium</taxon>
    </lineage>
</organism>
<reference evidence="2 3" key="1">
    <citation type="submission" date="2020-03" db="EMBL/GenBank/DDBJ databases">
        <title>Sequencing the genomes of 1000 actinobacteria strains.</title>
        <authorList>
            <person name="Klenk H.-P."/>
        </authorList>
    </citation>
    <scope>NUCLEOTIDE SEQUENCE [LARGE SCALE GENOMIC DNA]</scope>
    <source>
        <strain evidence="2 3">DSM 44556</strain>
    </source>
</reference>
<keyword evidence="3" id="KW-1185">Reference proteome</keyword>
<sequence>MSTYDAGDARLKVIPDVSGFKKKLEADMSKVRAEFAIDVTANTAQARADIERFRAVEQRNGVQLGVDVELARARAKMDEFRIRQQANAINLRVDVDSSPLQNALSRISQGGGVESGGGAGGPLGLAALATLGVGSLPAVASAAANVVAVVQQLASSGLVLPGVIGGIASSAITAKVGFTGMSDAIDAVNKASDGTPKSIEAAKNALKGLAPAAADVVKTITEIKPVWDKAVRDTFQQNMFDGIAPAFKQSFDEVFPVVQEGLGKISTSWNGTFKGLLSAVGSDSSKSFLERIFGNTADAQNIANQSISPITNAIGALTAKGSESLPRIANDIKSVAERFDNWITQTSADGRLDDWINHGISGLEHLGNTGINIAGSISGIANAVGGDLLGSIERVTGKWDEWMNSVEGQTALKDLIKEGNEQLGHMSDTVSNLGPLFKQNFENAATLVSAVGTAADATTTALGKIPGAIEAMSGPLGALLEAYRVITGPSALESAQQKADDALRAARARDPRTQIGPVAPGAAVNPNPANNVPVVGSPTLPAVGPAGPAPSGDWTQLPGLKIPTRARGGPTPSGRGTGPTGGFLAEVHSDEWVLPAHARSAIGDQALWAMTQGRSFEPGGYVDQWGNPVTPGPAAGPGSGPIAPNPTAGGGGLNSIIGSFVGGLGAVGNNALALGQGLMNAAPGAGGAPTPGAQTQHGVGTLAPVGGNGSMVPTFADRAAGLPGFAGLLGSAFSSNPADSLMNWGQQTASWLGNFTAKTAGTFGSALWSGALGFFGLENSILSPSNPYNQAAQQAGGFFLDSSGPIGTLLGNGQSGSGSGGYGGSLDNLTPAQIQQLLAVQGQSGTTQSGIKLGTGAGAGVGKGGAERWRPVVLKALAEIGPKYGITNINGWADALIGQIQFESGGNPGALNPNDSDGLPAIGLGQFKSATFNAHNVTGGSINDGVAQIYAMIDYVATRYGQTASGVPKYINQGHGYSDGGKVWGAGTETSDSIPAWLSNNEHVLTASDVNAMGGQDNVYKFRNALHRSTGGDIKIAEIIGSGTQRGWLDNDMNGTQGQQRPRWSEKAGPGLQPGPDWNSKGGPARRDSITFPWEPWIPLDPYRQNRRGVRALGSGVGGFAIGGAVQGLIMPPPRPDFQVPNAQTKVVPPQPPVPSRPSTGPGAPPAPAPAPAQVDTNTPDYPPFTGAPGGITGIGSNAVAPPGTINHNLKAVDTLIDSTASTLGNLAATAASMGMGAAGAIAPGAGAASGLVSSMVAGGAQQIGKIAKKVVNIGSSALVGNVPGSFGNPDMDASGQTIRPQQNIPVTAPNRVQNNTFNGMDIPRVFQELDLRDAVASQAILANHPS</sequence>
<evidence type="ECO:0000256" key="1">
    <source>
        <dbReference type="SAM" id="MobiDB-lite"/>
    </source>
</evidence>